<dbReference type="AlphaFoldDB" id="A0A8E6EWW9"/>
<accession>A0A8E6EWW9</accession>
<dbReference type="InterPro" id="IPR051258">
    <property type="entry name" value="Diverse_Substrate_Transporter"/>
</dbReference>
<protein>
    <submittedName>
        <fullName evidence="8">EamA family transporter</fullName>
    </submittedName>
</protein>
<evidence type="ECO:0000256" key="6">
    <source>
        <dbReference type="SAM" id="Phobius"/>
    </source>
</evidence>
<dbReference type="PANTHER" id="PTHR42920">
    <property type="entry name" value="OS03G0707200 PROTEIN-RELATED"/>
    <property type="match status" value="1"/>
</dbReference>
<organism evidence="8 9">
    <name type="scientific">Telmatocola sphagniphila</name>
    <dbReference type="NCBI Taxonomy" id="1123043"/>
    <lineage>
        <taxon>Bacteria</taxon>
        <taxon>Pseudomonadati</taxon>
        <taxon>Planctomycetota</taxon>
        <taxon>Planctomycetia</taxon>
        <taxon>Gemmatales</taxon>
        <taxon>Gemmataceae</taxon>
    </lineage>
</organism>
<dbReference type="RefSeq" id="WP_213499209.1">
    <property type="nucleotide sequence ID" value="NZ_CP074694.1"/>
</dbReference>
<feature type="transmembrane region" description="Helical" evidence="6">
    <location>
        <begin position="79"/>
        <end position="98"/>
    </location>
</feature>
<evidence type="ECO:0000256" key="1">
    <source>
        <dbReference type="ARBA" id="ARBA00004651"/>
    </source>
</evidence>
<dbReference type="EMBL" id="CP074694">
    <property type="protein sequence ID" value="QVL34237.1"/>
    <property type="molecule type" value="Genomic_DNA"/>
</dbReference>
<feature type="transmembrane region" description="Helical" evidence="6">
    <location>
        <begin position="280"/>
        <end position="298"/>
    </location>
</feature>
<evidence type="ECO:0000313" key="8">
    <source>
        <dbReference type="EMBL" id="QVL34237.1"/>
    </source>
</evidence>
<keyword evidence="5 6" id="KW-0472">Membrane</keyword>
<dbReference type="Proteomes" id="UP000676194">
    <property type="component" value="Chromosome"/>
</dbReference>
<dbReference type="InterPro" id="IPR000620">
    <property type="entry name" value="EamA_dom"/>
</dbReference>
<dbReference type="SUPFAM" id="SSF103481">
    <property type="entry name" value="Multidrug resistance efflux transporter EmrE"/>
    <property type="match status" value="2"/>
</dbReference>
<keyword evidence="3 6" id="KW-0812">Transmembrane</keyword>
<feature type="transmembrane region" description="Helical" evidence="6">
    <location>
        <begin position="158"/>
        <end position="180"/>
    </location>
</feature>
<feature type="transmembrane region" description="Helical" evidence="6">
    <location>
        <begin position="12"/>
        <end position="28"/>
    </location>
</feature>
<sequence length="301" mass="33396">MDDLAKDRRQGRIFCLAAAVLWSFSGLFTRLLQKDTFLNLNETPISPIQMAFFRAIFAGLFLIPFLSRKDMKFRPIMPIMVAIFAGMNALFLSSMALGSAAATIFLQYMAPFLVYLIGVNFMGEEADRKTWRAILMAMVGVLIIVFSGFTSADSKTPLVTLMAVGSGVLYALVICCLRYLRGQSSIWLTLLNQLGSGICLGLGVIIFSGVDEFLAWFTGPTLNQFVFLACFGAVQMGFSYYFFARGLKKLSPQEAGFITLLEPILNPLWVWLAFGETNPISIWIGGAFILFALGWRYSSKT</sequence>
<feature type="transmembrane region" description="Helical" evidence="6">
    <location>
        <begin position="48"/>
        <end position="67"/>
    </location>
</feature>
<feature type="transmembrane region" description="Helical" evidence="6">
    <location>
        <begin position="104"/>
        <end position="121"/>
    </location>
</feature>
<evidence type="ECO:0000256" key="5">
    <source>
        <dbReference type="ARBA" id="ARBA00023136"/>
    </source>
</evidence>
<gene>
    <name evidence="8" type="ORF">KIH39_10120</name>
</gene>
<dbReference type="Pfam" id="PF00892">
    <property type="entry name" value="EamA"/>
    <property type="match status" value="2"/>
</dbReference>
<name>A0A8E6EWW9_9BACT</name>
<evidence type="ECO:0000256" key="3">
    <source>
        <dbReference type="ARBA" id="ARBA00022692"/>
    </source>
</evidence>
<keyword evidence="2" id="KW-1003">Cell membrane</keyword>
<feature type="transmembrane region" description="Helical" evidence="6">
    <location>
        <begin position="187"/>
        <end position="210"/>
    </location>
</feature>
<proteinExistence type="predicted"/>
<evidence type="ECO:0000256" key="4">
    <source>
        <dbReference type="ARBA" id="ARBA00022989"/>
    </source>
</evidence>
<evidence type="ECO:0000259" key="7">
    <source>
        <dbReference type="Pfam" id="PF00892"/>
    </source>
</evidence>
<feature type="domain" description="EamA" evidence="7">
    <location>
        <begin position="11"/>
        <end position="145"/>
    </location>
</feature>
<evidence type="ECO:0000256" key="2">
    <source>
        <dbReference type="ARBA" id="ARBA00022475"/>
    </source>
</evidence>
<dbReference type="KEGG" id="tsph:KIH39_10120"/>
<evidence type="ECO:0000313" key="9">
    <source>
        <dbReference type="Proteomes" id="UP000676194"/>
    </source>
</evidence>
<keyword evidence="9" id="KW-1185">Reference proteome</keyword>
<comment type="subcellular location">
    <subcellularLocation>
        <location evidence="1">Cell membrane</location>
        <topology evidence="1">Multi-pass membrane protein</topology>
    </subcellularLocation>
</comment>
<dbReference type="PANTHER" id="PTHR42920:SF5">
    <property type="entry name" value="EAMA DOMAIN-CONTAINING PROTEIN"/>
    <property type="match status" value="1"/>
</dbReference>
<feature type="transmembrane region" description="Helical" evidence="6">
    <location>
        <begin position="255"/>
        <end position="274"/>
    </location>
</feature>
<feature type="domain" description="EamA" evidence="7">
    <location>
        <begin position="161"/>
        <end position="293"/>
    </location>
</feature>
<reference evidence="8" key="1">
    <citation type="submission" date="2021-05" db="EMBL/GenBank/DDBJ databases">
        <title>Complete genome sequence of the cellulolytic planctomycete Telmatocola sphagniphila SP2T and characterization of the first cellulase from planctomycetes.</title>
        <authorList>
            <person name="Rakitin A.L."/>
            <person name="Beletsky A.V."/>
            <person name="Naumoff D.G."/>
            <person name="Kulichevskaya I.S."/>
            <person name="Mardanov A.V."/>
            <person name="Ravin N.V."/>
            <person name="Dedysh S.N."/>
        </authorList>
    </citation>
    <scope>NUCLEOTIDE SEQUENCE</scope>
    <source>
        <strain evidence="8">SP2T</strain>
    </source>
</reference>
<dbReference type="GO" id="GO:0005886">
    <property type="term" value="C:plasma membrane"/>
    <property type="evidence" value="ECO:0007669"/>
    <property type="project" value="UniProtKB-SubCell"/>
</dbReference>
<keyword evidence="4 6" id="KW-1133">Transmembrane helix</keyword>
<feature type="transmembrane region" description="Helical" evidence="6">
    <location>
        <begin position="222"/>
        <end position="243"/>
    </location>
</feature>
<dbReference type="InterPro" id="IPR037185">
    <property type="entry name" value="EmrE-like"/>
</dbReference>
<feature type="transmembrane region" description="Helical" evidence="6">
    <location>
        <begin position="133"/>
        <end position="152"/>
    </location>
</feature>